<reference evidence="1 2" key="1">
    <citation type="journal article" date="2019" name="Commun. Biol.">
        <title>The bagworm genome reveals a unique fibroin gene that provides high tensile strength.</title>
        <authorList>
            <person name="Kono N."/>
            <person name="Nakamura H."/>
            <person name="Ohtoshi R."/>
            <person name="Tomita M."/>
            <person name="Numata K."/>
            <person name="Arakawa K."/>
        </authorList>
    </citation>
    <scope>NUCLEOTIDE SEQUENCE [LARGE SCALE GENOMIC DNA]</scope>
</reference>
<comment type="caution">
    <text evidence="1">The sequence shown here is derived from an EMBL/GenBank/DDBJ whole genome shotgun (WGS) entry which is preliminary data.</text>
</comment>
<accession>A0A4C1TLJ6</accession>
<dbReference type="AlphaFoldDB" id="A0A4C1TLJ6"/>
<name>A0A4C1TLJ6_EUMVA</name>
<keyword evidence="2" id="KW-1185">Reference proteome</keyword>
<gene>
    <name evidence="1" type="ORF">EVAR_9246_1</name>
</gene>
<proteinExistence type="predicted"/>
<dbReference type="EMBL" id="BGZK01000072">
    <property type="protein sequence ID" value="GBP15459.1"/>
    <property type="molecule type" value="Genomic_DNA"/>
</dbReference>
<evidence type="ECO:0000313" key="2">
    <source>
        <dbReference type="Proteomes" id="UP000299102"/>
    </source>
</evidence>
<protein>
    <submittedName>
        <fullName evidence="1">Uncharacterized protein</fullName>
    </submittedName>
</protein>
<sequence>MYNDLCQSRPRRTKIYRIRIKSARKFDFSECRQVIAVGGGTYPLTQLKFEDHLTHKNEIPLLIFPSRSTEARKFVLFEETRNQESVALFVQGDPSISVAGGREGRRALCLFKQ</sequence>
<organism evidence="1 2">
    <name type="scientific">Eumeta variegata</name>
    <name type="common">Bagworm moth</name>
    <name type="synonym">Eumeta japonica</name>
    <dbReference type="NCBI Taxonomy" id="151549"/>
    <lineage>
        <taxon>Eukaryota</taxon>
        <taxon>Metazoa</taxon>
        <taxon>Ecdysozoa</taxon>
        <taxon>Arthropoda</taxon>
        <taxon>Hexapoda</taxon>
        <taxon>Insecta</taxon>
        <taxon>Pterygota</taxon>
        <taxon>Neoptera</taxon>
        <taxon>Endopterygota</taxon>
        <taxon>Lepidoptera</taxon>
        <taxon>Glossata</taxon>
        <taxon>Ditrysia</taxon>
        <taxon>Tineoidea</taxon>
        <taxon>Psychidae</taxon>
        <taxon>Oiketicinae</taxon>
        <taxon>Eumeta</taxon>
    </lineage>
</organism>
<evidence type="ECO:0000313" key="1">
    <source>
        <dbReference type="EMBL" id="GBP15459.1"/>
    </source>
</evidence>
<dbReference type="Proteomes" id="UP000299102">
    <property type="component" value="Unassembled WGS sequence"/>
</dbReference>